<keyword evidence="1 2" id="KW-0663">Pyridoxal phosphate</keyword>
<dbReference type="NCBIfam" id="TIGR00044">
    <property type="entry name" value="YggS family pyridoxal phosphate-dependent enzyme"/>
    <property type="match status" value="1"/>
</dbReference>
<dbReference type="EMBL" id="JACDXW010000001">
    <property type="protein sequence ID" value="MCB5362704.1"/>
    <property type="molecule type" value="Genomic_DNA"/>
</dbReference>
<comment type="caution">
    <text evidence="5">The sequence shown here is derived from an EMBL/GenBank/DDBJ whole genome shotgun (WGS) entry which is preliminary data.</text>
</comment>
<feature type="modified residue" description="N6-(pyridoxal phosphate)lysine" evidence="2">
    <location>
        <position position="22"/>
    </location>
</feature>
<evidence type="ECO:0000313" key="5">
    <source>
        <dbReference type="EMBL" id="MCB5362704.1"/>
    </source>
</evidence>
<sequence>MAQACARAGRPASEVNLLPVSKTFPEPVLREAAALGLHRFAENRPQELRDKSALMADLPLQWVLIGQLQTNKVKDVVRHACEVQSLDRLALAQALDARLQKEGLSMSVLIQVKTSDEPSKAGLLPEDLPDFMRALQGMSSLQVKGLMTLAVLSDDEQAVRACFRKLRECRDRLQQSGFETVSRLSMGMSGDFEIAIEEGATEVRVGSALFGGR</sequence>
<protein>
    <recommendedName>
        <fullName evidence="2">Pyridoxal phosphate homeostasis protein</fullName>
        <shortName evidence="2">PLP homeostasis protein</shortName>
    </recommendedName>
</protein>
<proteinExistence type="inferred from homology"/>
<dbReference type="Proteomes" id="UP000776983">
    <property type="component" value="Unassembled WGS sequence"/>
</dbReference>
<evidence type="ECO:0000259" key="4">
    <source>
        <dbReference type="Pfam" id="PF01168"/>
    </source>
</evidence>
<keyword evidence="6" id="KW-1185">Reference proteome</keyword>
<evidence type="ECO:0000256" key="2">
    <source>
        <dbReference type="HAMAP-Rule" id="MF_02087"/>
    </source>
</evidence>
<dbReference type="PANTHER" id="PTHR10146">
    <property type="entry name" value="PROLINE SYNTHETASE CO-TRANSCRIBED BACTERIAL HOMOLOG PROTEIN"/>
    <property type="match status" value="1"/>
</dbReference>
<dbReference type="PANTHER" id="PTHR10146:SF14">
    <property type="entry name" value="PYRIDOXAL PHOSPHATE HOMEOSTASIS PROTEIN"/>
    <property type="match status" value="1"/>
</dbReference>
<dbReference type="InterPro" id="IPR001608">
    <property type="entry name" value="Ala_racemase_N"/>
</dbReference>
<name>A0ABS8CA38_9BURK</name>
<dbReference type="Pfam" id="PF01168">
    <property type="entry name" value="Ala_racemase_N"/>
    <property type="match status" value="1"/>
</dbReference>
<evidence type="ECO:0000313" key="6">
    <source>
        <dbReference type="Proteomes" id="UP000776983"/>
    </source>
</evidence>
<dbReference type="CDD" id="cd00635">
    <property type="entry name" value="PLPDE_III_YBL036c_like"/>
    <property type="match status" value="1"/>
</dbReference>
<dbReference type="Gene3D" id="3.20.20.10">
    <property type="entry name" value="Alanine racemase"/>
    <property type="match status" value="1"/>
</dbReference>
<gene>
    <name evidence="5" type="ORF">H0484_02905</name>
</gene>
<dbReference type="InterPro" id="IPR029066">
    <property type="entry name" value="PLP-binding_barrel"/>
</dbReference>
<reference evidence="5 6" key="1">
    <citation type="submission" date="2020-07" db="EMBL/GenBank/DDBJ databases">
        <title>Pusillimonas sp. nov., isolated from poultry manure in Taiwan.</title>
        <authorList>
            <person name="Lin S.-Y."/>
            <person name="Tang Y.-S."/>
            <person name="Young C.-C."/>
        </authorList>
    </citation>
    <scope>NUCLEOTIDE SEQUENCE [LARGE SCALE GENOMIC DNA]</scope>
    <source>
        <strain evidence="5 6">CC-YST705</strain>
    </source>
</reference>
<organism evidence="5 6">
    <name type="scientific">Mesopusillimonas faecipullorum</name>
    <dbReference type="NCBI Taxonomy" id="2755040"/>
    <lineage>
        <taxon>Bacteria</taxon>
        <taxon>Pseudomonadati</taxon>
        <taxon>Pseudomonadota</taxon>
        <taxon>Betaproteobacteria</taxon>
        <taxon>Burkholderiales</taxon>
        <taxon>Alcaligenaceae</taxon>
        <taxon>Mesopusillimonas</taxon>
    </lineage>
</organism>
<dbReference type="InterPro" id="IPR011078">
    <property type="entry name" value="PyrdxlP_homeostasis"/>
</dbReference>
<dbReference type="PIRSF" id="PIRSF004848">
    <property type="entry name" value="YBL036c_PLPDEIII"/>
    <property type="match status" value="1"/>
</dbReference>
<comment type="function">
    <text evidence="2">Pyridoxal 5'-phosphate (PLP)-binding protein, which is involved in PLP homeostasis.</text>
</comment>
<evidence type="ECO:0000256" key="1">
    <source>
        <dbReference type="ARBA" id="ARBA00022898"/>
    </source>
</evidence>
<evidence type="ECO:0000256" key="3">
    <source>
        <dbReference type="RuleBase" id="RU004514"/>
    </source>
</evidence>
<feature type="domain" description="Alanine racemase N-terminal" evidence="4">
    <location>
        <begin position="26"/>
        <end position="212"/>
    </location>
</feature>
<accession>A0ABS8CA38</accession>
<dbReference type="SUPFAM" id="SSF51419">
    <property type="entry name" value="PLP-binding barrel"/>
    <property type="match status" value="1"/>
</dbReference>
<dbReference type="HAMAP" id="MF_02087">
    <property type="entry name" value="PLP_homeostasis"/>
    <property type="match status" value="1"/>
</dbReference>
<comment type="similarity">
    <text evidence="2 3">Belongs to the pyridoxal phosphate-binding protein YggS/PROSC family.</text>
</comment>